<gene>
    <name evidence="3" type="ORF">NC992_20420</name>
</gene>
<reference evidence="3 4" key="1">
    <citation type="submission" date="2022-04" db="EMBL/GenBank/DDBJ databases">
        <title>Positive selection, recombination, and allopatry shape intraspecific diversity of widespread and dominant cyanobacteria.</title>
        <authorList>
            <person name="Wei J."/>
            <person name="Shu W."/>
            <person name="Hu C."/>
        </authorList>
    </citation>
    <scope>NUCLEOTIDE SEQUENCE [LARGE SCALE GENOMIC DNA]</scope>
    <source>
        <strain evidence="3 4">DQ-A4</strain>
    </source>
</reference>
<dbReference type="CDD" id="cd02619">
    <property type="entry name" value="Peptidase_C1"/>
    <property type="match status" value="1"/>
</dbReference>
<dbReference type="Gene3D" id="3.90.70.10">
    <property type="entry name" value="Cysteine proteinases"/>
    <property type="match status" value="2"/>
</dbReference>
<dbReference type="RefSeq" id="WP_190704704.1">
    <property type="nucleotide sequence ID" value="NZ_JAMPKX010000011.1"/>
</dbReference>
<protein>
    <submittedName>
        <fullName evidence="3">C1 family peptidase</fullName>
    </submittedName>
</protein>
<proteinExistence type="predicted"/>
<name>A0ABV0K911_9CYAN</name>
<feature type="domain" description="Peptidase C1A papain C-terminal" evidence="2">
    <location>
        <begin position="538"/>
        <end position="572"/>
    </location>
</feature>
<comment type="caution">
    <text evidence="3">The sequence shown here is derived from an EMBL/GenBank/DDBJ whole genome shotgun (WGS) entry which is preliminary data.</text>
</comment>
<accession>A0ABV0K911</accession>
<evidence type="ECO:0000313" key="3">
    <source>
        <dbReference type="EMBL" id="MEP0949256.1"/>
    </source>
</evidence>
<dbReference type="SUPFAM" id="SSF54001">
    <property type="entry name" value="Cysteine proteinases"/>
    <property type="match status" value="1"/>
</dbReference>
<feature type="region of interest" description="Disordered" evidence="1">
    <location>
        <begin position="225"/>
        <end position="247"/>
    </location>
</feature>
<dbReference type="InterPro" id="IPR038765">
    <property type="entry name" value="Papain-like_cys_pep_sf"/>
</dbReference>
<dbReference type="Proteomes" id="UP001482513">
    <property type="component" value="Unassembled WGS sequence"/>
</dbReference>
<keyword evidence="4" id="KW-1185">Reference proteome</keyword>
<organism evidence="3 4">
    <name type="scientific">Leptolyngbya subtilissima DQ-A4</name>
    <dbReference type="NCBI Taxonomy" id="2933933"/>
    <lineage>
        <taxon>Bacteria</taxon>
        <taxon>Bacillati</taxon>
        <taxon>Cyanobacteriota</taxon>
        <taxon>Cyanophyceae</taxon>
        <taxon>Leptolyngbyales</taxon>
        <taxon>Leptolyngbyaceae</taxon>
        <taxon>Leptolyngbya group</taxon>
        <taxon>Leptolyngbya</taxon>
    </lineage>
</organism>
<dbReference type="InterPro" id="IPR000668">
    <property type="entry name" value="Peptidase_C1A_C"/>
</dbReference>
<evidence type="ECO:0000256" key="1">
    <source>
        <dbReference type="SAM" id="MobiDB-lite"/>
    </source>
</evidence>
<evidence type="ECO:0000313" key="4">
    <source>
        <dbReference type="Proteomes" id="UP001482513"/>
    </source>
</evidence>
<evidence type="ECO:0000259" key="2">
    <source>
        <dbReference type="Pfam" id="PF00112"/>
    </source>
</evidence>
<dbReference type="Pfam" id="PF00112">
    <property type="entry name" value="Peptidase_C1"/>
    <property type="match status" value="1"/>
</dbReference>
<dbReference type="EMBL" id="JAMPKX010000011">
    <property type="protein sequence ID" value="MEP0949256.1"/>
    <property type="molecule type" value="Genomic_DNA"/>
</dbReference>
<sequence length="617" mass="69417">MDKRLTGWLPDKPDINDYSLKTDQINALVRQIQILRGFDSFLESLEATSNPLSGTPLARVGKSFQNIPIKVKGVKIPLREAISYLRKDVEIISRGLTAGIDLIGVSPNPNAKKSDSLIPLIPPISPKAFDLFIENKIINTDNSNEKKFSKYNEEDLIKARQVLHQMAPMAKHGRGLALEQKVEELSNQSSFESDLSFKTLRPENIIEINPVTMYNLLNKEGLPKAGIAGSSPSDTQHGENSVDKVPPLRIPLNGNLSSQLREKSVQNYILPDIVDLSYWCSPVKLQKEFNSCTSHAVAALVEYFQNRLADRPTSDFTPVSLSARFLYKVTRHLRKQEEADRRKLKEILKDGLLAEEVDVDQRSEALLNTLDDLSLNFLEQRRKIVENIKEEKINEFLVAMFDVGASIRQTLKALQLFGAPLERYWPYDVDILDFNDEPPPFCYAFAQSYQTIKYFRLDSLDLDNGNGVEGEAKKEDLILTQIKAVLAAGFPAVCGFLYEFGNNDESGRVLLPAEEIITAFSKFKANPNQKINNDGIEIFGHAVLVVGYSDVKEAFLFQNSYGKDWGDEGYGWLPYEFVMKGLATDWWSLLNSEWVEVGDFGLDSSWGAKLPKGPPKN</sequence>